<keyword evidence="2" id="KW-0347">Helicase</keyword>
<dbReference type="OrthoDB" id="693063at2759"/>
<evidence type="ECO:0000313" key="4">
    <source>
        <dbReference type="Proteomes" id="UP000000763"/>
    </source>
</evidence>
<keyword evidence="2" id="KW-0378">Hydrolase</keyword>
<reference evidence="4" key="3">
    <citation type="journal article" date="2005" name="Nature">
        <title>The map-based sequence of the rice genome.</title>
        <authorList>
            <consortium name="International rice genome sequencing project (IRGSP)"/>
            <person name="Matsumoto T."/>
            <person name="Wu J."/>
            <person name="Kanamori H."/>
            <person name="Katayose Y."/>
            <person name="Fujisawa M."/>
            <person name="Namiki N."/>
            <person name="Mizuno H."/>
            <person name="Yamamoto K."/>
            <person name="Antonio B.A."/>
            <person name="Baba T."/>
            <person name="Sakata K."/>
            <person name="Nagamura Y."/>
            <person name="Aoki H."/>
            <person name="Arikawa K."/>
            <person name="Arita K."/>
            <person name="Bito T."/>
            <person name="Chiden Y."/>
            <person name="Fujitsuka N."/>
            <person name="Fukunaka R."/>
            <person name="Hamada M."/>
            <person name="Harada C."/>
            <person name="Hayashi A."/>
            <person name="Hijishita S."/>
            <person name="Honda M."/>
            <person name="Hosokawa S."/>
            <person name="Ichikawa Y."/>
            <person name="Idonuma A."/>
            <person name="Iijima M."/>
            <person name="Ikeda M."/>
            <person name="Ikeno M."/>
            <person name="Ito K."/>
            <person name="Ito S."/>
            <person name="Ito T."/>
            <person name="Ito Y."/>
            <person name="Ito Y."/>
            <person name="Iwabuchi A."/>
            <person name="Kamiya K."/>
            <person name="Karasawa W."/>
            <person name="Kurita K."/>
            <person name="Katagiri S."/>
            <person name="Kikuta A."/>
            <person name="Kobayashi H."/>
            <person name="Kobayashi N."/>
            <person name="Machita K."/>
            <person name="Maehara T."/>
            <person name="Masukawa M."/>
            <person name="Mizubayashi T."/>
            <person name="Mukai Y."/>
            <person name="Nagasaki H."/>
            <person name="Nagata Y."/>
            <person name="Naito S."/>
            <person name="Nakashima M."/>
            <person name="Nakama Y."/>
            <person name="Nakamichi Y."/>
            <person name="Nakamura M."/>
            <person name="Meguro A."/>
            <person name="Negishi M."/>
            <person name="Ohta I."/>
            <person name="Ohta T."/>
            <person name="Okamoto M."/>
            <person name="Ono N."/>
            <person name="Saji S."/>
            <person name="Sakaguchi M."/>
            <person name="Sakai K."/>
            <person name="Shibata M."/>
            <person name="Shimokawa T."/>
            <person name="Song J."/>
            <person name="Takazaki Y."/>
            <person name="Terasawa K."/>
            <person name="Tsugane M."/>
            <person name="Tsuji K."/>
            <person name="Ueda S."/>
            <person name="Waki K."/>
            <person name="Yamagata H."/>
            <person name="Yamamoto M."/>
            <person name="Yamamoto S."/>
            <person name="Yamane H."/>
            <person name="Yoshiki S."/>
            <person name="Yoshihara R."/>
            <person name="Yukawa K."/>
            <person name="Zhong H."/>
            <person name="Yano M."/>
            <person name="Yuan Q."/>
            <person name="Ouyang S."/>
            <person name="Liu J."/>
            <person name="Jones K.M."/>
            <person name="Gansberger K."/>
            <person name="Moffat K."/>
            <person name="Hill J."/>
            <person name="Bera J."/>
            <person name="Fadrosh D."/>
            <person name="Jin S."/>
            <person name="Johri S."/>
            <person name="Kim M."/>
            <person name="Overton L."/>
            <person name="Reardon M."/>
            <person name="Tsitrin T."/>
            <person name="Vuong H."/>
            <person name="Weaver B."/>
            <person name="Ciecko A."/>
            <person name="Tallon L."/>
            <person name="Jackson J."/>
            <person name="Pai G."/>
            <person name="Aken S.V."/>
            <person name="Utterback T."/>
            <person name="Reidmuller S."/>
            <person name="Feldblyum T."/>
            <person name="Hsiao J."/>
            <person name="Zismann V."/>
            <person name="Iobst S."/>
            <person name="de Vazeille A.R."/>
            <person name="Buell C.R."/>
            <person name="Ying K."/>
            <person name="Li Y."/>
            <person name="Lu T."/>
            <person name="Huang Y."/>
            <person name="Zhao Q."/>
            <person name="Feng Q."/>
            <person name="Zhang L."/>
            <person name="Zhu J."/>
            <person name="Weng Q."/>
            <person name="Mu J."/>
            <person name="Lu Y."/>
            <person name="Fan D."/>
            <person name="Liu Y."/>
            <person name="Guan J."/>
            <person name="Zhang Y."/>
            <person name="Yu S."/>
            <person name="Liu X."/>
            <person name="Zhang Y."/>
            <person name="Hong G."/>
            <person name="Han B."/>
            <person name="Choisne N."/>
            <person name="Demange N."/>
            <person name="Orjeda G."/>
            <person name="Samain S."/>
            <person name="Cattolico L."/>
            <person name="Pelletier E."/>
            <person name="Couloux A."/>
            <person name="Segurens B."/>
            <person name="Wincker P."/>
            <person name="D'Hont A."/>
            <person name="Scarpelli C."/>
            <person name="Weissenbach J."/>
            <person name="Salanoubat M."/>
            <person name="Quetier F."/>
            <person name="Yu Y."/>
            <person name="Kim H.R."/>
            <person name="Rambo T."/>
            <person name="Currie J."/>
            <person name="Collura K."/>
            <person name="Luo M."/>
            <person name="Yang T."/>
            <person name="Ammiraju J.S.S."/>
            <person name="Engler F."/>
            <person name="Soderlund C."/>
            <person name="Wing R.A."/>
            <person name="Palmer L.E."/>
            <person name="de la Bastide M."/>
            <person name="Spiegel L."/>
            <person name="Nascimento L."/>
            <person name="Zutavern T."/>
            <person name="O'Shaughnessy A."/>
            <person name="Dike S."/>
            <person name="Dedhia N."/>
            <person name="Preston R."/>
            <person name="Balija V."/>
            <person name="McCombie W.R."/>
            <person name="Chow T."/>
            <person name="Chen H."/>
            <person name="Chung M."/>
            <person name="Chen C."/>
            <person name="Shaw J."/>
            <person name="Wu H."/>
            <person name="Hsiao K."/>
            <person name="Chao Y."/>
            <person name="Chu M."/>
            <person name="Cheng C."/>
            <person name="Hour A."/>
            <person name="Lee P."/>
            <person name="Lin S."/>
            <person name="Lin Y."/>
            <person name="Liou J."/>
            <person name="Liu S."/>
            <person name="Hsing Y."/>
            <person name="Raghuvanshi S."/>
            <person name="Mohanty A."/>
            <person name="Bharti A.K."/>
            <person name="Gaur A."/>
            <person name="Gupta V."/>
            <person name="Kumar D."/>
            <person name="Ravi V."/>
            <person name="Vij S."/>
            <person name="Kapur A."/>
            <person name="Khurana P."/>
            <person name="Khurana P."/>
            <person name="Khurana J.P."/>
            <person name="Tyagi A.K."/>
            <person name="Gaikwad K."/>
            <person name="Singh A."/>
            <person name="Dalal V."/>
            <person name="Srivastava S."/>
            <person name="Dixit A."/>
            <person name="Pal A.K."/>
            <person name="Ghazi I.A."/>
            <person name="Yadav M."/>
            <person name="Pandit A."/>
            <person name="Bhargava A."/>
            <person name="Sureshbabu K."/>
            <person name="Batra K."/>
            <person name="Sharma T.R."/>
            <person name="Mohapatra T."/>
            <person name="Singh N.K."/>
            <person name="Messing J."/>
            <person name="Nelson A.B."/>
            <person name="Fuks G."/>
            <person name="Kavchok S."/>
            <person name="Keizer G."/>
            <person name="Linton E."/>
            <person name="Llaca V."/>
            <person name="Song R."/>
            <person name="Tanyolac B."/>
            <person name="Young S."/>
            <person name="Ho-Il K."/>
            <person name="Hahn J.H."/>
            <person name="Sangsakoo G."/>
            <person name="Vanavichit A."/>
            <person name="de Mattos Luiz.A.T."/>
            <person name="Zimmer P.D."/>
            <person name="Malone G."/>
            <person name="Dellagostin O."/>
            <person name="de Oliveira A.C."/>
            <person name="Bevan M."/>
            <person name="Bancroft I."/>
            <person name="Minx P."/>
            <person name="Cordum H."/>
            <person name="Wilson R."/>
            <person name="Cheng Z."/>
            <person name="Jin W."/>
            <person name="Jiang J."/>
            <person name="Leong S.A."/>
            <person name="Iwama H."/>
            <person name="Gojobori T."/>
            <person name="Itoh T."/>
            <person name="Niimura Y."/>
            <person name="Fujii Y."/>
            <person name="Habara T."/>
            <person name="Sakai H."/>
            <person name="Sato Y."/>
            <person name="Wilson G."/>
            <person name="Kumar K."/>
            <person name="McCouch S."/>
            <person name="Juretic N."/>
            <person name="Hoen D."/>
            <person name="Wright S."/>
            <person name="Bruskiewich R."/>
            <person name="Bureau T."/>
            <person name="Miyao A."/>
            <person name="Hirochika H."/>
            <person name="Nishikawa T."/>
            <person name="Kadowaki K."/>
            <person name="Sugiura M."/>
            <person name="Burr B."/>
            <person name="Sasaki T."/>
        </authorList>
    </citation>
    <scope>NUCLEOTIDE SEQUENCE [LARGE SCALE GENOMIC DNA]</scope>
    <source>
        <strain evidence="4">cv. Nipponbare</strain>
    </source>
</reference>
<sequence length="210" mass="22979">MKEFVGGTAPSSTTSDPLADITNTNGLGFTNRRGKGRAKSLCVVRRNDEECHGSKENCDNSEQNTPIASNVHPIVTPNSQSFADDRDASFSTPSNLPMCTGAHGDVTNLTHAEVARKRARNWYTSLTQEQKDERNKKDHERRKRKKEESQVLKSATNSGVAPLGKLSNVSAADLMTCQLEVNDSSTLKNEVMLPILISHPDVSHLQSSTM</sequence>
<dbReference type="KEGG" id="osa:4342477"/>
<evidence type="ECO:0000256" key="1">
    <source>
        <dbReference type="SAM" id="MobiDB-lite"/>
    </source>
</evidence>
<keyword evidence="2" id="KW-0067">ATP-binding</keyword>
<reference evidence="3" key="2">
    <citation type="submission" date="2002-01" db="EMBL/GenBank/DDBJ databases">
        <title>Oryza sativa nipponbare(GA3) genomic DNA, chromosome 7, PAC clone:P0428D12.</title>
        <authorList>
            <person name="Sasaki T."/>
            <person name="Matsumoto T."/>
            <person name="Yamamoto K."/>
        </authorList>
    </citation>
    <scope>NUCLEOTIDE SEQUENCE</scope>
</reference>
<keyword evidence="2" id="KW-0547">Nucleotide-binding</keyword>
<feature type="region of interest" description="Disordered" evidence="1">
    <location>
        <begin position="122"/>
        <end position="163"/>
    </location>
</feature>
<evidence type="ECO:0000313" key="3">
    <source>
        <dbReference type="EMBL" id="BAD30772.1"/>
    </source>
</evidence>
<dbReference type="OMA" id="CDASEQN"/>
<proteinExistence type="predicted"/>
<dbReference type="EMBL" id="AP004267">
    <property type="protein sequence ID" value="BAC79745.1"/>
    <property type="molecule type" value="Genomic_DNA"/>
</dbReference>
<dbReference type="Gramene" id="Os07t0164700-01">
    <property type="protein sequence ID" value="Os07t0164700-01"/>
    <property type="gene ID" value="Os07g0164700"/>
</dbReference>
<dbReference type="Proteomes" id="UP000000763">
    <property type="component" value="Chromosome 7"/>
</dbReference>
<feature type="region of interest" description="Disordered" evidence="1">
    <location>
        <begin position="1"/>
        <end position="38"/>
    </location>
</feature>
<dbReference type="Gramene" id="Os07t0164700-02">
    <property type="protein sequence ID" value="Os07t0164700-02"/>
    <property type="gene ID" value="Os07g0164700"/>
</dbReference>
<name>A0A0N7KMZ5_ORYSJ</name>
<reference evidence="2" key="1">
    <citation type="submission" date="2001-10" db="EMBL/GenBank/DDBJ databases">
        <title>Oryza sativa nipponbare(GA3) genomic DNA, chromosome 7, PAC clone:P0039H02.</title>
        <authorList>
            <person name="Sasaki T."/>
            <person name="Matsumoto T."/>
            <person name="Yamamoto K."/>
        </authorList>
    </citation>
    <scope>NUCLEOTIDE SEQUENCE</scope>
</reference>
<feature type="compositionally biased region" description="Polar residues" evidence="1">
    <location>
        <begin position="9"/>
        <end position="28"/>
    </location>
</feature>
<dbReference type="GO" id="GO:0004386">
    <property type="term" value="F:helicase activity"/>
    <property type="evidence" value="ECO:0007669"/>
    <property type="project" value="UniProtKB-KW"/>
</dbReference>
<dbReference type="AlphaFoldDB" id="A0A0N7KMZ5"/>
<organism evidence="2 4">
    <name type="scientific">Oryza sativa subsp. japonica</name>
    <name type="common">Rice</name>
    <dbReference type="NCBI Taxonomy" id="39947"/>
    <lineage>
        <taxon>Eukaryota</taxon>
        <taxon>Viridiplantae</taxon>
        <taxon>Streptophyta</taxon>
        <taxon>Embryophyta</taxon>
        <taxon>Tracheophyta</taxon>
        <taxon>Spermatophyta</taxon>
        <taxon>Magnoliopsida</taxon>
        <taxon>Liliopsida</taxon>
        <taxon>Poales</taxon>
        <taxon>Poaceae</taxon>
        <taxon>BOP clade</taxon>
        <taxon>Oryzoideae</taxon>
        <taxon>Oryzeae</taxon>
        <taxon>Oryzinae</taxon>
        <taxon>Oryza</taxon>
        <taxon>Oryza sativa</taxon>
    </lineage>
</organism>
<feature type="compositionally biased region" description="Basic and acidic residues" evidence="1">
    <location>
        <begin position="129"/>
        <end position="138"/>
    </location>
</feature>
<dbReference type="EMBL" id="AP004664">
    <property type="protein sequence ID" value="BAD30772.1"/>
    <property type="molecule type" value="Genomic_DNA"/>
</dbReference>
<accession>A0A0N7KMZ5</accession>
<protein>
    <submittedName>
        <fullName evidence="2">Helicase-like protein</fullName>
    </submittedName>
</protein>
<gene>
    <name evidence="2" type="primary">P0039H02.108</name>
    <name evidence="3" type="synonym">P0428D12.128</name>
</gene>
<reference evidence="4" key="4">
    <citation type="journal article" date="2008" name="Nucleic Acids Res.">
        <title>The rice annotation project database (RAP-DB): 2008 update.</title>
        <authorList>
            <consortium name="The rice annotation project (RAP)"/>
        </authorList>
    </citation>
    <scope>GENOME REANNOTATION</scope>
    <source>
        <strain evidence="4">cv. Nipponbare</strain>
    </source>
</reference>
<dbReference type="SMR" id="A0A0N7KMZ5"/>
<evidence type="ECO:0000313" key="2">
    <source>
        <dbReference type="EMBL" id="BAC79745.1"/>
    </source>
</evidence>